<dbReference type="SMART" id="SM00471">
    <property type="entry name" value="HDc"/>
    <property type="match status" value="1"/>
</dbReference>
<dbReference type="CDD" id="cd00077">
    <property type="entry name" value="HDc"/>
    <property type="match status" value="1"/>
</dbReference>
<accession>A0A833HM83</accession>
<keyword evidence="3" id="KW-1185">Reference proteome</keyword>
<organism evidence="2 3">
    <name type="scientific">Alkaliphilus serpentinus</name>
    <dbReference type="NCBI Taxonomy" id="1482731"/>
    <lineage>
        <taxon>Bacteria</taxon>
        <taxon>Bacillati</taxon>
        <taxon>Bacillota</taxon>
        <taxon>Clostridia</taxon>
        <taxon>Peptostreptococcales</taxon>
        <taxon>Natronincolaceae</taxon>
        <taxon>Alkaliphilus</taxon>
    </lineage>
</organism>
<name>A0A833HM83_9FIRM</name>
<gene>
    <name evidence="2" type="ORF">F8153_12480</name>
</gene>
<dbReference type="PROSITE" id="PS51832">
    <property type="entry name" value="HD_GYP"/>
    <property type="match status" value="1"/>
</dbReference>
<dbReference type="PANTHER" id="PTHR43155:SF2">
    <property type="entry name" value="CYCLIC DI-GMP PHOSPHODIESTERASE PA4108"/>
    <property type="match status" value="1"/>
</dbReference>
<proteinExistence type="predicted"/>
<dbReference type="InterPro" id="IPR037522">
    <property type="entry name" value="HD_GYP_dom"/>
</dbReference>
<evidence type="ECO:0000313" key="3">
    <source>
        <dbReference type="Proteomes" id="UP000465601"/>
    </source>
</evidence>
<comment type="caution">
    <text evidence="2">The sequence shown here is derived from an EMBL/GenBank/DDBJ whole genome shotgun (WGS) entry which is preliminary data.</text>
</comment>
<dbReference type="EMBL" id="WBZB01000044">
    <property type="protein sequence ID" value="KAB3527274.1"/>
    <property type="molecule type" value="Genomic_DNA"/>
</dbReference>
<sequence length="354" mass="39838">MRVVSLSQLKAGQILGQTFYSENGQVLLRRGTKLTDFFINRLIEAGYSSVYIWQDQLEYVIEDVVRPEIRQKAVNDLRKFFSAAHNQPTKDAANHLQDNIHVLKANASSIIDELFNKKDIVVELIDIKNVNNGLYQHSVNVMIHSVILGISIGLNRVEVSKLALAALLHDIGLMFIPQDILNKKEKLSKEEMLKAQQHTSLGYGFLRDKLNLEATVRIGVLEHHENYDGSGYPNNKVGQEIHLLSRIISIANKYDSIISDRVYKKASPVSEALEFIMGGGGTYFDPKLVKVFIKHINPYPVNTLVKVDDGNIAVVTEVNSHFFTRPVLKIISGNQKGKIIDLLKEKNIVIRTSV</sequence>
<dbReference type="InterPro" id="IPR003607">
    <property type="entry name" value="HD/PDEase_dom"/>
</dbReference>
<reference evidence="2 3" key="1">
    <citation type="submission" date="2019-10" db="EMBL/GenBank/DDBJ databases">
        <title>Alkaliphilus serpentinus sp. nov. and Alkaliphilus pronyensis sp. nov., two novel anaerobic alkaliphilic species isolated from the serpentinized-hosted hydrothermal field of the Prony Bay (New Caledonia).</title>
        <authorList>
            <person name="Postec A."/>
        </authorList>
    </citation>
    <scope>NUCLEOTIDE SEQUENCE [LARGE SCALE GENOMIC DNA]</scope>
    <source>
        <strain evidence="2 3">LacT</strain>
    </source>
</reference>
<dbReference type="Pfam" id="PF13487">
    <property type="entry name" value="HD_5"/>
    <property type="match status" value="1"/>
</dbReference>
<dbReference type="PANTHER" id="PTHR43155">
    <property type="entry name" value="CYCLIC DI-GMP PHOSPHODIESTERASE PA4108-RELATED"/>
    <property type="match status" value="1"/>
</dbReference>
<feature type="domain" description="HD-GYP" evidence="1">
    <location>
        <begin position="112"/>
        <end position="308"/>
    </location>
</feature>
<dbReference type="Proteomes" id="UP000465601">
    <property type="component" value="Unassembled WGS sequence"/>
</dbReference>
<evidence type="ECO:0000259" key="1">
    <source>
        <dbReference type="PROSITE" id="PS51832"/>
    </source>
</evidence>
<dbReference type="Gene3D" id="1.10.3210.10">
    <property type="entry name" value="Hypothetical protein af1432"/>
    <property type="match status" value="1"/>
</dbReference>
<dbReference type="OrthoDB" id="9804747at2"/>
<dbReference type="AlphaFoldDB" id="A0A833HM83"/>
<protein>
    <submittedName>
        <fullName evidence="2">HD-GYP domain-containing protein</fullName>
    </submittedName>
</protein>
<dbReference type="SUPFAM" id="SSF109604">
    <property type="entry name" value="HD-domain/PDEase-like"/>
    <property type="match status" value="1"/>
</dbReference>
<evidence type="ECO:0000313" key="2">
    <source>
        <dbReference type="EMBL" id="KAB3527274.1"/>
    </source>
</evidence>
<dbReference type="RefSeq" id="WP_151866684.1">
    <property type="nucleotide sequence ID" value="NZ_WBZB01000044.1"/>
</dbReference>